<reference evidence="1" key="1">
    <citation type="submission" date="2018-05" db="EMBL/GenBank/DDBJ databases">
        <authorList>
            <person name="Lanie J.A."/>
            <person name="Ng W.-L."/>
            <person name="Kazmierczak K.M."/>
            <person name="Andrzejewski T.M."/>
            <person name="Davidsen T.M."/>
            <person name="Wayne K.J."/>
            <person name="Tettelin H."/>
            <person name="Glass J.I."/>
            <person name="Rusch D."/>
            <person name="Podicherti R."/>
            <person name="Tsui H.-C.T."/>
            <person name="Winkler M.E."/>
        </authorList>
    </citation>
    <scope>NUCLEOTIDE SEQUENCE</scope>
</reference>
<gene>
    <name evidence="1" type="ORF">METZ01_LOCUS140043</name>
</gene>
<accession>A0A381ZDA9</accession>
<evidence type="ECO:0000313" key="1">
    <source>
        <dbReference type="EMBL" id="SVA87189.1"/>
    </source>
</evidence>
<protein>
    <submittedName>
        <fullName evidence="1">Uncharacterized protein</fullName>
    </submittedName>
</protein>
<sequence>MSNEYNTATLENLGDEVAEMTIVEIASELSVAGVKTLAAYTGGNGLTLKETAEELLVWERFYALPDGPM</sequence>
<dbReference type="EMBL" id="UINC01020863">
    <property type="protein sequence ID" value="SVA87189.1"/>
    <property type="molecule type" value="Genomic_DNA"/>
</dbReference>
<proteinExistence type="predicted"/>
<organism evidence="1">
    <name type="scientific">marine metagenome</name>
    <dbReference type="NCBI Taxonomy" id="408172"/>
    <lineage>
        <taxon>unclassified sequences</taxon>
        <taxon>metagenomes</taxon>
        <taxon>ecological metagenomes</taxon>
    </lineage>
</organism>
<dbReference type="AlphaFoldDB" id="A0A381ZDA9"/>
<name>A0A381ZDA9_9ZZZZ</name>